<dbReference type="InterPro" id="IPR013083">
    <property type="entry name" value="Znf_RING/FYVE/PHD"/>
</dbReference>
<dbReference type="SMART" id="SM00184">
    <property type="entry name" value="RING"/>
    <property type="match status" value="2"/>
</dbReference>
<protein>
    <recommendedName>
        <fullName evidence="3">RING-type domain-containing protein</fullName>
    </recommendedName>
</protein>
<keyword evidence="1" id="KW-0862">Zinc</keyword>
<reference evidence="4" key="1">
    <citation type="submission" date="2023-01" db="EMBL/GenBank/DDBJ databases">
        <title>Metagenome sequencing of chrysophaentin producing Chrysophaeum taylorii.</title>
        <authorList>
            <person name="Davison J."/>
            <person name="Bewley C."/>
        </authorList>
    </citation>
    <scope>NUCLEOTIDE SEQUENCE</scope>
    <source>
        <strain evidence="4">NIES-1699</strain>
    </source>
</reference>
<dbReference type="InterPro" id="IPR001841">
    <property type="entry name" value="Znf_RING"/>
</dbReference>
<evidence type="ECO:0000259" key="3">
    <source>
        <dbReference type="PROSITE" id="PS50089"/>
    </source>
</evidence>
<feature type="domain" description="RING-type" evidence="3">
    <location>
        <begin position="313"/>
        <end position="351"/>
    </location>
</feature>
<dbReference type="Proteomes" id="UP001230188">
    <property type="component" value="Unassembled WGS sequence"/>
</dbReference>
<dbReference type="EMBL" id="JAQMWT010000446">
    <property type="protein sequence ID" value="KAJ8601167.1"/>
    <property type="molecule type" value="Genomic_DNA"/>
</dbReference>
<evidence type="ECO:0000313" key="4">
    <source>
        <dbReference type="EMBL" id="KAJ8601167.1"/>
    </source>
</evidence>
<keyword evidence="5" id="KW-1185">Reference proteome</keyword>
<sequence>MWILLVVVVVVAVSGQGIYDDDDDPNLADSSGTSDEKQCYARNCESCDPLDLWRCAVCSDGFRLDNGTCLPCGYGCKRCNVDSCVQCFEGSMLGVRGYRFVEGECLLCPAGCAACGDRCANCFWHRTLPNCDVSWTRLAFVLAACCCCCCLWRRRREHAAIVWSRRRERAALVVGTGTGPSYPTGKWRGYYAQRGQQHALLEFELRFGEDGVVGGAGVDDVGEFVIRGRHAHSNIFFTKSYELGSLNSEGVRARGNKGHSVDYRARPAETTDLAAGVRGDWIITSVGSSGTFRLWPVLLDDAITTGTSSTGDCVVCFEDTTLTQLRPCGHVAICAPCGQRLPSPKRCPLCRTFITNLALAS</sequence>
<organism evidence="4 5">
    <name type="scientific">Chrysophaeum taylorii</name>
    <dbReference type="NCBI Taxonomy" id="2483200"/>
    <lineage>
        <taxon>Eukaryota</taxon>
        <taxon>Sar</taxon>
        <taxon>Stramenopiles</taxon>
        <taxon>Ochrophyta</taxon>
        <taxon>Pelagophyceae</taxon>
        <taxon>Pelagomonadales</taxon>
        <taxon>Pelagomonadaceae</taxon>
        <taxon>Chrysophaeum</taxon>
    </lineage>
</organism>
<gene>
    <name evidence="4" type="ORF">CTAYLR_008275</name>
</gene>
<name>A0AAD7XH23_9STRA</name>
<comment type="caution">
    <text evidence="4">The sequence shown here is derived from an EMBL/GenBank/DDBJ whole genome shotgun (WGS) entry which is preliminary data.</text>
</comment>
<feature type="signal peptide" evidence="2">
    <location>
        <begin position="1"/>
        <end position="15"/>
    </location>
</feature>
<dbReference type="PROSITE" id="PS50089">
    <property type="entry name" value="ZF_RING_2"/>
    <property type="match status" value="1"/>
</dbReference>
<dbReference type="GO" id="GO:0008270">
    <property type="term" value="F:zinc ion binding"/>
    <property type="evidence" value="ECO:0007669"/>
    <property type="project" value="UniProtKB-KW"/>
</dbReference>
<evidence type="ECO:0000313" key="5">
    <source>
        <dbReference type="Proteomes" id="UP001230188"/>
    </source>
</evidence>
<accession>A0AAD7XH23</accession>
<dbReference type="Pfam" id="PF13920">
    <property type="entry name" value="zf-C3HC4_3"/>
    <property type="match status" value="1"/>
</dbReference>
<dbReference type="AlphaFoldDB" id="A0AAD7XH23"/>
<keyword evidence="1" id="KW-0479">Metal-binding</keyword>
<dbReference type="Gene3D" id="3.30.40.10">
    <property type="entry name" value="Zinc/RING finger domain, C3HC4 (zinc finger)"/>
    <property type="match status" value="1"/>
</dbReference>
<feature type="chain" id="PRO_5042048459" description="RING-type domain-containing protein" evidence="2">
    <location>
        <begin position="16"/>
        <end position="361"/>
    </location>
</feature>
<evidence type="ECO:0000256" key="2">
    <source>
        <dbReference type="SAM" id="SignalP"/>
    </source>
</evidence>
<keyword evidence="2" id="KW-0732">Signal</keyword>
<dbReference type="SUPFAM" id="SSF57850">
    <property type="entry name" value="RING/U-box"/>
    <property type="match status" value="1"/>
</dbReference>
<proteinExistence type="predicted"/>
<keyword evidence="1" id="KW-0863">Zinc-finger</keyword>
<evidence type="ECO:0000256" key="1">
    <source>
        <dbReference type="PROSITE-ProRule" id="PRU00175"/>
    </source>
</evidence>